<evidence type="ECO:0000256" key="2">
    <source>
        <dbReference type="ARBA" id="ARBA00009743"/>
    </source>
</evidence>
<dbReference type="InterPro" id="IPR013780">
    <property type="entry name" value="Glyco_hydro_b"/>
</dbReference>
<keyword evidence="7" id="KW-1015">Disulfide bond</keyword>
<dbReference type="SUPFAM" id="SSF51011">
    <property type="entry name" value="Glycosyl hydrolase domain"/>
    <property type="match status" value="1"/>
</dbReference>
<dbReference type="EC" id="3.2.1.-" evidence="7"/>
<dbReference type="Proteomes" id="UP001303046">
    <property type="component" value="Unassembled WGS sequence"/>
</dbReference>
<dbReference type="PANTHER" id="PTHR11452">
    <property type="entry name" value="ALPHA-GALACTOSIDASE/ALPHA-N-ACETYLGALACTOSAMINIDASE"/>
    <property type="match status" value="1"/>
</dbReference>
<comment type="similarity">
    <text evidence="2 7">Belongs to the glycosyl hydrolase 27 family.</text>
</comment>
<dbReference type="InterPro" id="IPR017853">
    <property type="entry name" value="GH"/>
</dbReference>
<dbReference type="PANTHER" id="PTHR11452:SF83">
    <property type="entry name" value="ALPHA-GALACTOSIDASE"/>
    <property type="match status" value="1"/>
</dbReference>
<dbReference type="Pfam" id="PF17801">
    <property type="entry name" value="Melibiase_C"/>
    <property type="match status" value="1"/>
</dbReference>
<protein>
    <recommendedName>
        <fullName evidence="3 7">Alpha-galactosidase</fullName>
        <ecNumber evidence="7">3.2.1.-</ecNumber>
    </recommendedName>
</protein>
<organism evidence="9 10">
    <name type="scientific">Necator americanus</name>
    <name type="common">Human hookworm</name>
    <dbReference type="NCBI Taxonomy" id="51031"/>
    <lineage>
        <taxon>Eukaryota</taxon>
        <taxon>Metazoa</taxon>
        <taxon>Ecdysozoa</taxon>
        <taxon>Nematoda</taxon>
        <taxon>Chromadorea</taxon>
        <taxon>Rhabditida</taxon>
        <taxon>Rhabditina</taxon>
        <taxon>Rhabditomorpha</taxon>
        <taxon>Strongyloidea</taxon>
        <taxon>Ancylostomatidae</taxon>
        <taxon>Bunostominae</taxon>
        <taxon>Necator</taxon>
    </lineage>
</organism>
<dbReference type="PROSITE" id="PS00512">
    <property type="entry name" value="ALPHA_GALACTOSIDASE"/>
    <property type="match status" value="1"/>
</dbReference>
<evidence type="ECO:0000256" key="4">
    <source>
        <dbReference type="ARBA" id="ARBA00022729"/>
    </source>
</evidence>
<evidence type="ECO:0000256" key="5">
    <source>
        <dbReference type="ARBA" id="ARBA00022801"/>
    </source>
</evidence>
<keyword evidence="5 7" id="KW-0378">Hydrolase</keyword>
<comment type="subunit">
    <text evidence="7">Homodimer.</text>
</comment>
<keyword evidence="4" id="KW-0732">Signal</keyword>
<dbReference type="EMBL" id="JAVFWL010000004">
    <property type="protein sequence ID" value="KAK6749166.1"/>
    <property type="molecule type" value="Genomic_DNA"/>
</dbReference>
<feature type="domain" description="Alpha galactosidase C-terminal" evidence="8">
    <location>
        <begin position="362"/>
        <end position="426"/>
    </location>
</feature>
<dbReference type="CDD" id="cd14792">
    <property type="entry name" value="GH27"/>
    <property type="match status" value="1"/>
</dbReference>
<evidence type="ECO:0000256" key="1">
    <source>
        <dbReference type="ARBA" id="ARBA00001255"/>
    </source>
</evidence>
<comment type="catalytic activity">
    <reaction evidence="1">
        <text>Hydrolysis of terminal, non-reducing alpha-D-galactose residues in alpha-D-galactosides, including galactose oligosaccharides, galactomannans and galactolipids.</text>
        <dbReference type="EC" id="3.2.1.22"/>
    </reaction>
</comment>
<dbReference type="InterPro" id="IPR002241">
    <property type="entry name" value="Glyco_hydro_27"/>
</dbReference>
<accession>A0ABR1DFA2</accession>
<dbReference type="Gene3D" id="2.60.40.1180">
    <property type="entry name" value="Golgi alpha-mannosidase II"/>
    <property type="match status" value="1"/>
</dbReference>
<keyword evidence="6 7" id="KW-0326">Glycosidase</keyword>
<evidence type="ECO:0000256" key="6">
    <source>
        <dbReference type="ARBA" id="ARBA00023295"/>
    </source>
</evidence>
<sequence length="430" mass="48737">MFSLLFPAFVHPFPVLHGDMGKLTIITTIVFFIFLPSSALDNGLARTPPMGWMSWTVFRCQLNCTTYPDACINEHLYQEMADRLVSDGYRDVGYDHIHVDDCWMARIRDSNGRLVADPLRFPSGMKALAQYMHDKGLYFGIYEDYGLETCAGFPGSYGHIQMDADSFAEWECDYLKLDGCFMLPTDGHIGYPEMERALNATGRPIMYSCEWPAYLYYDQNDVNYTEISKSCNLWRNFHDIAVSWQSLLDIINFFDKWQDKLIPAAGPGGWHDPDMLIIGIKPGLTVEQAKVQMSIWSIWSAPLIMSNDLRSIDSEFKDILQNRDVIAIDQDPLGIMGRRVLNSQDNGVYVKPVTPTRGDAASFALVVLNRHAEKTYTVQFALYRIGLNNTLGYEVKDLWSKQDMGVMKPTDTLKVNVPPTGAAMFKATVI</sequence>
<gene>
    <name evidence="9" type="primary">Necator_chrIV.g14940</name>
    <name evidence="9" type="ORF">RB195_001645</name>
</gene>
<evidence type="ECO:0000259" key="8">
    <source>
        <dbReference type="Pfam" id="PF17801"/>
    </source>
</evidence>
<dbReference type="Pfam" id="PF16499">
    <property type="entry name" value="Melibiase_2"/>
    <property type="match status" value="1"/>
</dbReference>
<dbReference type="SUPFAM" id="SSF51445">
    <property type="entry name" value="(Trans)glycosidases"/>
    <property type="match status" value="1"/>
</dbReference>
<dbReference type="Gene3D" id="3.20.20.70">
    <property type="entry name" value="Aldolase class I"/>
    <property type="match status" value="1"/>
</dbReference>
<evidence type="ECO:0000313" key="9">
    <source>
        <dbReference type="EMBL" id="KAK6749166.1"/>
    </source>
</evidence>
<proteinExistence type="inferred from homology"/>
<evidence type="ECO:0000313" key="10">
    <source>
        <dbReference type="Proteomes" id="UP001303046"/>
    </source>
</evidence>
<evidence type="ECO:0000256" key="7">
    <source>
        <dbReference type="RuleBase" id="RU361168"/>
    </source>
</evidence>
<dbReference type="InterPro" id="IPR041233">
    <property type="entry name" value="Melibiase_C"/>
</dbReference>
<dbReference type="InterPro" id="IPR013785">
    <property type="entry name" value="Aldolase_TIM"/>
</dbReference>
<keyword evidence="10" id="KW-1185">Reference proteome</keyword>
<dbReference type="PRINTS" id="PR00740">
    <property type="entry name" value="GLHYDRLASE27"/>
</dbReference>
<name>A0ABR1DFA2_NECAM</name>
<comment type="caution">
    <text evidence="9">The sequence shown here is derived from an EMBL/GenBank/DDBJ whole genome shotgun (WGS) entry which is preliminary data.</text>
</comment>
<evidence type="ECO:0000256" key="3">
    <source>
        <dbReference type="ARBA" id="ARBA00012755"/>
    </source>
</evidence>
<dbReference type="InterPro" id="IPR000111">
    <property type="entry name" value="Glyco_hydro_27/36_CS"/>
</dbReference>
<reference evidence="9 10" key="1">
    <citation type="submission" date="2023-08" db="EMBL/GenBank/DDBJ databases">
        <title>A Necator americanus chromosomal reference genome.</title>
        <authorList>
            <person name="Ilik V."/>
            <person name="Petrzelkova K.J."/>
            <person name="Pardy F."/>
            <person name="Fuh T."/>
            <person name="Niatou-Singa F.S."/>
            <person name="Gouil Q."/>
            <person name="Baker L."/>
            <person name="Ritchie M.E."/>
            <person name="Jex A.R."/>
            <person name="Gazzola D."/>
            <person name="Li H."/>
            <person name="Toshio Fujiwara R."/>
            <person name="Zhan B."/>
            <person name="Aroian R.V."/>
            <person name="Pafco B."/>
            <person name="Schwarz E.M."/>
        </authorList>
    </citation>
    <scope>NUCLEOTIDE SEQUENCE [LARGE SCALE GENOMIC DNA]</scope>
    <source>
        <strain evidence="9 10">Aroian</strain>
        <tissue evidence="9">Whole animal</tissue>
    </source>
</reference>